<accession>A0A068WIN8</accession>
<dbReference type="AlphaFoldDB" id="A0A068WIN8"/>
<evidence type="ECO:0000313" key="3">
    <source>
        <dbReference type="Proteomes" id="UP000492820"/>
    </source>
</evidence>
<feature type="region of interest" description="Disordered" evidence="1">
    <location>
        <begin position="1"/>
        <end position="24"/>
    </location>
</feature>
<gene>
    <name evidence="2" type="ORF">EgrG_000495800</name>
</gene>
<organism evidence="2">
    <name type="scientific">Echinococcus granulosus</name>
    <name type="common">Hydatid tapeworm</name>
    <dbReference type="NCBI Taxonomy" id="6210"/>
    <lineage>
        <taxon>Eukaryota</taxon>
        <taxon>Metazoa</taxon>
        <taxon>Spiralia</taxon>
        <taxon>Lophotrochozoa</taxon>
        <taxon>Platyhelminthes</taxon>
        <taxon>Cestoda</taxon>
        <taxon>Eucestoda</taxon>
        <taxon>Cyclophyllidea</taxon>
        <taxon>Taeniidae</taxon>
        <taxon>Echinococcus</taxon>
        <taxon>Echinococcus granulosus group</taxon>
    </lineage>
</organism>
<name>A0A068WIN8_ECHGR</name>
<dbReference type="Proteomes" id="UP000492820">
    <property type="component" value="Unassembled WGS sequence"/>
</dbReference>
<dbReference type="WBParaSite" id="EgrG_000495800">
    <property type="protein sequence ID" value="EgrG_000495800"/>
    <property type="gene ID" value="EgrG_000495800"/>
</dbReference>
<evidence type="ECO:0000313" key="2">
    <source>
        <dbReference type="EMBL" id="CDS19630.1"/>
    </source>
</evidence>
<reference evidence="2 3" key="1">
    <citation type="journal article" date="2013" name="Nature">
        <title>The genomes of four tapeworm species reveal adaptations to parasitism.</title>
        <authorList>
            <person name="Tsai I.J."/>
            <person name="Zarowiecki M."/>
            <person name="Holroyd N."/>
            <person name="Garciarrubio A."/>
            <person name="Sanchez-Flores A."/>
            <person name="Brooks K.L."/>
            <person name="Tracey A."/>
            <person name="Bobes R.J."/>
            <person name="Fragoso G."/>
            <person name="Sciutto E."/>
            <person name="Aslett M."/>
            <person name="Beasley H."/>
            <person name="Bennett H.M."/>
            <person name="Cai J."/>
            <person name="Camicia F."/>
            <person name="Clark R."/>
            <person name="Cucher M."/>
            <person name="De Silva N."/>
            <person name="Day T.A."/>
            <person name="Deplazes P."/>
            <person name="Estrada K."/>
            <person name="Fernandez C."/>
            <person name="Holland P.W."/>
            <person name="Hou J."/>
            <person name="Hu S."/>
            <person name="Huckvale T."/>
            <person name="Hung S.S."/>
            <person name="Kamenetzky L."/>
            <person name="Keane J.A."/>
            <person name="Kiss F."/>
            <person name="Koziol U."/>
            <person name="Lambert O."/>
            <person name="Liu K."/>
            <person name="Luo X."/>
            <person name="Luo Y."/>
            <person name="Macchiaroli N."/>
            <person name="Nichol S."/>
            <person name="Paps J."/>
            <person name="Parkinson J."/>
            <person name="Pouchkina-Stantcheva N."/>
            <person name="Riddiford N."/>
            <person name="Rosenzvit M."/>
            <person name="Salinas G."/>
            <person name="Wasmuth J.D."/>
            <person name="Zamanian M."/>
            <person name="Zheng Y."/>
            <person name="Cai X."/>
            <person name="Soberon X."/>
            <person name="Olson P.D."/>
            <person name="Laclette J.P."/>
            <person name="Brehm K."/>
            <person name="Berriman M."/>
            <person name="Garciarrubio A."/>
            <person name="Bobes R.J."/>
            <person name="Fragoso G."/>
            <person name="Sanchez-Flores A."/>
            <person name="Estrada K."/>
            <person name="Cevallos M.A."/>
            <person name="Morett E."/>
            <person name="Gonzalez V."/>
            <person name="Portillo T."/>
            <person name="Ochoa-Leyva A."/>
            <person name="Jose M.V."/>
            <person name="Sciutto E."/>
            <person name="Landa A."/>
            <person name="Jimenez L."/>
            <person name="Valdes V."/>
            <person name="Carrero J.C."/>
            <person name="Larralde C."/>
            <person name="Morales-Montor J."/>
            <person name="Limon-Lason J."/>
            <person name="Soberon X."/>
            <person name="Laclette J.P."/>
        </authorList>
    </citation>
    <scope>NUCLEOTIDE SEQUENCE [LARGE SCALE GENOMIC DNA]</scope>
</reference>
<evidence type="ECO:0000256" key="1">
    <source>
        <dbReference type="SAM" id="MobiDB-lite"/>
    </source>
</evidence>
<protein>
    <submittedName>
        <fullName evidence="4">RHIM domain-containing protein</fullName>
    </submittedName>
</protein>
<dbReference type="EMBL" id="LK028579">
    <property type="protein sequence ID" value="CDS19630.1"/>
    <property type="molecule type" value="Genomic_DNA"/>
</dbReference>
<reference evidence="2" key="2">
    <citation type="submission" date="2014-06" db="EMBL/GenBank/DDBJ databases">
        <authorList>
            <person name="Aslett M."/>
        </authorList>
    </citation>
    <scope>NUCLEOTIDE SEQUENCE</scope>
</reference>
<reference evidence="4" key="3">
    <citation type="submission" date="2020-10" db="UniProtKB">
        <authorList>
            <consortium name="WormBaseParasite"/>
        </authorList>
    </citation>
    <scope>IDENTIFICATION</scope>
</reference>
<sequence>MAPNPTFRKNIVSGGKQPKPHPWPSRFSSISCVIVYCQEKCFISSTPSHPPEVHQTSALTSLEARRQYGTPGKVRLQWREVQPQEERNQPPANQWPIWASCLYESWPIPIMLTPMMIG</sequence>
<evidence type="ECO:0000313" key="4">
    <source>
        <dbReference type="WBParaSite" id="EgrG_000495800"/>
    </source>
</evidence>
<proteinExistence type="predicted"/>